<reference evidence="6" key="1">
    <citation type="submission" date="2019-08" db="EMBL/GenBank/DDBJ databases">
        <authorList>
            <person name="Kucharzyk K."/>
            <person name="Murdoch R.W."/>
            <person name="Higgins S."/>
            <person name="Loffler F."/>
        </authorList>
    </citation>
    <scope>NUCLEOTIDE SEQUENCE</scope>
</reference>
<dbReference type="PANTHER" id="PTHR45339:SF1">
    <property type="entry name" value="HYBRID SIGNAL TRANSDUCTION HISTIDINE KINASE J"/>
    <property type="match status" value="1"/>
</dbReference>
<evidence type="ECO:0000256" key="1">
    <source>
        <dbReference type="ARBA" id="ARBA00022553"/>
    </source>
</evidence>
<dbReference type="EMBL" id="VSSQ01000363">
    <property type="protein sequence ID" value="MPL92589.1"/>
    <property type="molecule type" value="Genomic_DNA"/>
</dbReference>
<comment type="caution">
    <text evidence="6">The sequence shown here is derived from an EMBL/GenBank/DDBJ whole genome shotgun (WGS) entry which is preliminary data.</text>
</comment>
<name>A0A644VMG0_9ZZZZ</name>
<dbReference type="Pfam" id="PF00512">
    <property type="entry name" value="HisKA"/>
    <property type="match status" value="1"/>
</dbReference>
<feature type="domain" description="Response regulatory" evidence="5">
    <location>
        <begin position="559"/>
        <end position="674"/>
    </location>
</feature>
<organism evidence="6">
    <name type="scientific">bioreactor metagenome</name>
    <dbReference type="NCBI Taxonomy" id="1076179"/>
    <lineage>
        <taxon>unclassified sequences</taxon>
        <taxon>metagenomes</taxon>
        <taxon>ecological metagenomes</taxon>
    </lineage>
</organism>
<keyword evidence="1" id="KW-0597">Phosphoprotein</keyword>
<dbReference type="InterPro" id="IPR011006">
    <property type="entry name" value="CheY-like_superfamily"/>
</dbReference>
<evidence type="ECO:0000256" key="2">
    <source>
        <dbReference type="ARBA" id="ARBA00023012"/>
    </source>
</evidence>
<dbReference type="GO" id="GO:0000155">
    <property type="term" value="F:phosphorelay sensor kinase activity"/>
    <property type="evidence" value="ECO:0007669"/>
    <property type="project" value="InterPro"/>
</dbReference>
<dbReference type="SMART" id="SM00388">
    <property type="entry name" value="HisKA"/>
    <property type="match status" value="1"/>
</dbReference>
<gene>
    <name evidence="6" type="primary">rcsC_94</name>
    <name evidence="6" type="ORF">SDC9_38698</name>
</gene>
<dbReference type="Gene3D" id="1.10.287.130">
    <property type="match status" value="1"/>
</dbReference>
<dbReference type="PROSITE" id="PS50109">
    <property type="entry name" value="HIS_KIN"/>
    <property type="match status" value="1"/>
</dbReference>
<dbReference type="InterPro" id="IPR001789">
    <property type="entry name" value="Sig_transdc_resp-reg_receiver"/>
</dbReference>
<dbReference type="CDD" id="cd16922">
    <property type="entry name" value="HATPase_EvgS-ArcB-TorS-like"/>
    <property type="match status" value="1"/>
</dbReference>
<dbReference type="InterPro" id="IPR001638">
    <property type="entry name" value="Solute-binding_3/MltF_N"/>
</dbReference>
<keyword evidence="6" id="KW-0808">Transferase</keyword>
<feature type="transmembrane region" description="Helical" evidence="3">
    <location>
        <begin position="268"/>
        <end position="287"/>
    </location>
</feature>
<dbReference type="AlphaFoldDB" id="A0A644VMG0"/>
<dbReference type="CDD" id="cd00082">
    <property type="entry name" value="HisKA"/>
    <property type="match status" value="1"/>
</dbReference>
<evidence type="ECO:0000259" key="5">
    <source>
        <dbReference type="PROSITE" id="PS50110"/>
    </source>
</evidence>
<dbReference type="InterPro" id="IPR036890">
    <property type="entry name" value="HATPase_C_sf"/>
</dbReference>
<dbReference type="InterPro" id="IPR003594">
    <property type="entry name" value="HATPase_dom"/>
</dbReference>
<dbReference type="FunFam" id="3.30.565.10:FF:000010">
    <property type="entry name" value="Sensor histidine kinase RcsC"/>
    <property type="match status" value="1"/>
</dbReference>
<keyword evidence="3" id="KW-0472">Membrane</keyword>
<dbReference type="SUPFAM" id="SSF53850">
    <property type="entry name" value="Periplasmic binding protein-like II"/>
    <property type="match status" value="1"/>
</dbReference>
<evidence type="ECO:0000259" key="4">
    <source>
        <dbReference type="PROSITE" id="PS50109"/>
    </source>
</evidence>
<dbReference type="Gene3D" id="3.40.50.2300">
    <property type="match status" value="1"/>
</dbReference>
<keyword evidence="6" id="KW-0418">Kinase</keyword>
<dbReference type="SUPFAM" id="SSF52172">
    <property type="entry name" value="CheY-like"/>
    <property type="match status" value="1"/>
</dbReference>
<dbReference type="Pfam" id="PF09084">
    <property type="entry name" value="NMT1"/>
    <property type="match status" value="1"/>
</dbReference>
<dbReference type="SMART" id="SM00387">
    <property type="entry name" value="HATPase_c"/>
    <property type="match status" value="1"/>
</dbReference>
<dbReference type="InterPro" id="IPR015168">
    <property type="entry name" value="SsuA/THI5"/>
</dbReference>
<dbReference type="PROSITE" id="PS50110">
    <property type="entry name" value="RESPONSE_REGULATORY"/>
    <property type="match status" value="1"/>
</dbReference>
<dbReference type="Gene3D" id="3.30.565.10">
    <property type="entry name" value="Histidine kinase-like ATPase, C-terminal domain"/>
    <property type="match status" value="1"/>
</dbReference>
<dbReference type="InterPro" id="IPR005467">
    <property type="entry name" value="His_kinase_dom"/>
</dbReference>
<sequence length="676" mass="77150">MTRTNPTLLISLLFLLATYFPVFAHEASPEKSLRVGVYQNKPKIFLNDEGNPDGIFIDILTDIAGKEKLKLEYVYNDWPTLIVMLSTGEIDILPDMAHTPKRDSLFNFNHLSVINTWLEVYTKKSNRIQSINELGGKRIGLLKGSYQEELLTTKIKKKFNLSYDIVAFKDYISTRNALMNDEVDLIVADRFFYFSDEFDPNIIPTGIVFQPNELYFGFNNHISQDILTIFDHNLAQLKNNTTSAYFTSLHKWLDIHQHEHGIPLQIKWLLIIISVVTLLAFAFIIILRKSVRIKTKELMAAKTKAEESDHLKTVFLQNISHEIRTPMNGILGFIDLLDNQDLIETDRKKYLDIVKKSGNRLLHTINDVIEISKIESNQIILHKSEVYLEQFMSGLLRFFTNQAAEKNLALTLDNNLTDNSVLIETDKSLLEKIFINLIKNAIKFTTTGSINLGYKIKKDMLEFYVKDTGCGIPANRQNAIYDRFVQSDLDITRSHEGSGIGLAISKAYVEMLGGNIWVESEVNKGSTFYFTIPFKPVNQSETKPAENHSTLDSLTRPLNILIAEDDEISFLYLENLLLHKNISITRACDGLEVLEKLKSTPAFDILLLDIRMPGLSGIEVTQKIRKNNRSLPIIAQTAYAFTEERIKIQKAGFNDIISKPINKNELIKTILKYANN</sequence>
<evidence type="ECO:0000256" key="3">
    <source>
        <dbReference type="SAM" id="Phobius"/>
    </source>
</evidence>
<dbReference type="InterPro" id="IPR004358">
    <property type="entry name" value="Sig_transdc_His_kin-like_C"/>
</dbReference>
<dbReference type="EC" id="2.7.13.3" evidence="6"/>
<keyword evidence="2" id="KW-0902">Two-component regulatory system</keyword>
<dbReference type="PANTHER" id="PTHR45339">
    <property type="entry name" value="HYBRID SIGNAL TRANSDUCTION HISTIDINE KINASE J"/>
    <property type="match status" value="1"/>
</dbReference>
<evidence type="ECO:0000313" key="6">
    <source>
        <dbReference type="EMBL" id="MPL92589.1"/>
    </source>
</evidence>
<protein>
    <submittedName>
        <fullName evidence="6">Sensor histidine kinase RcsC</fullName>
        <ecNumber evidence="6">2.7.13.3</ecNumber>
    </submittedName>
</protein>
<keyword evidence="3" id="KW-1133">Transmembrane helix</keyword>
<dbReference type="SUPFAM" id="SSF55874">
    <property type="entry name" value="ATPase domain of HSP90 chaperone/DNA topoisomerase II/histidine kinase"/>
    <property type="match status" value="1"/>
</dbReference>
<proteinExistence type="predicted"/>
<feature type="domain" description="Histidine kinase" evidence="4">
    <location>
        <begin position="318"/>
        <end position="536"/>
    </location>
</feature>
<dbReference type="CDD" id="cd17546">
    <property type="entry name" value="REC_hyHK_CKI1_RcsC-like"/>
    <property type="match status" value="1"/>
</dbReference>
<dbReference type="SMART" id="SM00448">
    <property type="entry name" value="REC"/>
    <property type="match status" value="1"/>
</dbReference>
<dbReference type="InterPro" id="IPR003661">
    <property type="entry name" value="HisK_dim/P_dom"/>
</dbReference>
<keyword evidence="3" id="KW-0812">Transmembrane</keyword>
<dbReference type="PRINTS" id="PR00344">
    <property type="entry name" value="BCTRLSENSOR"/>
</dbReference>
<dbReference type="Gene3D" id="3.40.190.10">
    <property type="entry name" value="Periplasmic binding protein-like II"/>
    <property type="match status" value="2"/>
</dbReference>
<dbReference type="Pfam" id="PF02518">
    <property type="entry name" value="HATPase_c"/>
    <property type="match status" value="1"/>
</dbReference>
<accession>A0A644VMG0</accession>
<dbReference type="Pfam" id="PF00072">
    <property type="entry name" value="Response_reg"/>
    <property type="match status" value="1"/>
</dbReference>
<dbReference type="SUPFAM" id="SSF47384">
    <property type="entry name" value="Homodimeric domain of signal transducing histidine kinase"/>
    <property type="match status" value="1"/>
</dbReference>
<dbReference type="InterPro" id="IPR036097">
    <property type="entry name" value="HisK_dim/P_sf"/>
</dbReference>
<dbReference type="SMART" id="SM00062">
    <property type="entry name" value="PBPb"/>
    <property type="match status" value="1"/>
</dbReference>